<dbReference type="EMBL" id="JBEDNQ010000006">
    <property type="protein sequence ID" value="MEQ3552102.1"/>
    <property type="molecule type" value="Genomic_DNA"/>
</dbReference>
<dbReference type="InterPro" id="IPR005754">
    <property type="entry name" value="Sortase"/>
</dbReference>
<dbReference type="Proteomes" id="UP001494902">
    <property type="component" value="Unassembled WGS sequence"/>
</dbReference>
<gene>
    <name evidence="2" type="ORF">WIS52_16635</name>
</gene>
<dbReference type="Pfam" id="PF04203">
    <property type="entry name" value="Sortase"/>
    <property type="match status" value="1"/>
</dbReference>
<proteinExistence type="predicted"/>
<evidence type="ECO:0000313" key="2">
    <source>
        <dbReference type="EMBL" id="MEQ3552102.1"/>
    </source>
</evidence>
<name>A0ABV1KCA8_9PSEU</name>
<dbReference type="SUPFAM" id="SSF63817">
    <property type="entry name" value="Sortase"/>
    <property type="match status" value="1"/>
</dbReference>
<dbReference type="RefSeq" id="WP_349299169.1">
    <property type="nucleotide sequence ID" value="NZ_JBEDNQ010000006.1"/>
</dbReference>
<accession>A0ABV1KCA8</accession>
<protein>
    <submittedName>
        <fullName evidence="2">Class E sortase</fullName>
    </submittedName>
</protein>
<evidence type="ECO:0000313" key="3">
    <source>
        <dbReference type="Proteomes" id="UP001494902"/>
    </source>
</evidence>
<sequence length="208" mass="21258">MATAVVVAVLAVALSGPDASGTGAGRSATEPPTWDQVLTIRDELGAAARSNDYPVDQATLAAVATAPGPYTPLGRIAFPTTGLDVEFGAGVQPSVLERGPGHWPGTALPGQAGNMVVSGHRTTWTSPFRDLDLLTPGDPIALTPPDSGPVVYRVVETTTVPEAGYADFVLGRPADPAARVLTLFACAPKGDRTHRIVVRATAQSPGGS</sequence>
<dbReference type="InterPro" id="IPR023365">
    <property type="entry name" value="Sortase_dom-sf"/>
</dbReference>
<keyword evidence="1" id="KW-0378">Hydrolase</keyword>
<organism evidence="2 3">
    <name type="scientific">Pseudonocardia nematodicida</name>
    <dbReference type="NCBI Taxonomy" id="1206997"/>
    <lineage>
        <taxon>Bacteria</taxon>
        <taxon>Bacillati</taxon>
        <taxon>Actinomycetota</taxon>
        <taxon>Actinomycetes</taxon>
        <taxon>Pseudonocardiales</taxon>
        <taxon>Pseudonocardiaceae</taxon>
        <taxon>Pseudonocardia</taxon>
    </lineage>
</organism>
<evidence type="ECO:0000256" key="1">
    <source>
        <dbReference type="ARBA" id="ARBA00022801"/>
    </source>
</evidence>
<reference evidence="2 3" key="1">
    <citation type="submission" date="2024-03" db="EMBL/GenBank/DDBJ databases">
        <title>Draft genome sequence of Pseudonocardia nematodicida JCM 31783.</title>
        <authorList>
            <person name="Butdee W."/>
            <person name="Duangmal K."/>
        </authorList>
    </citation>
    <scope>NUCLEOTIDE SEQUENCE [LARGE SCALE GENOMIC DNA]</scope>
    <source>
        <strain evidence="2 3">JCM 31783</strain>
    </source>
</reference>
<dbReference type="InterPro" id="IPR042003">
    <property type="entry name" value="Sortase_E"/>
</dbReference>
<dbReference type="CDD" id="cd05830">
    <property type="entry name" value="Sortase_E"/>
    <property type="match status" value="1"/>
</dbReference>
<comment type="caution">
    <text evidence="2">The sequence shown here is derived from an EMBL/GenBank/DDBJ whole genome shotgun (WGS) entry which is preliminary data.</text>
</comment>
<keyword evidence="3" id="KW-1185">Reference proteome</keyword>
<dbReference type="Gene3D" id="2.40.260.10">
    <property type="entry name" value="Sortase"/>
    <property type="match status" value="1"/>
</dbReference>